<sequence>MSRHEKAHAIAEARIQHALATQASSLSLHGLRISDLPRSIECLAASLRELDLSECQFLRDVSALSTLTGLQTLHLSRCGQLTELTALAGLSGLQTLDLSRCGQLTELTALAGLSGLQTLDLSWCVQLKEVTALAGLSGLQTLDLSWCVQLKEVTALAGLSGLHTLNLSWCGQLTELTALAGLSGLQTLDLSNCRQLTEVTALAGLSGLQTLNLRWCGQLTEVTALAGLSGLHTLNLSGCDRLTELTALAGLSGLQTLDLSWCGQLTELTVLAGLSGLQTLDLSGRGQLSEVTALAVLARLSGLRNLSLRECDRLTELTALAGLSGLQTLDLSRCGQLTELTALAGLSGLQTLDLSGCGQLTELTALAGLSGLQTLNLRNCGQLTDLTALAGLSGLQTLDLSACGRLAELTALAGLSGLKTLNLSNCGQLTELTALAGLSGLQTLDLSWCGQLTELTALAGLSGLQTLDLSNCRQLTELTALAELSGLQTLDLYGCGQLTELTALRGLSDLQALSLSWCGQLTELTELTALSGLQNLSLRECDQITKLTALAGLSGLQTLDLSGCGQLADVTALAGLSGLQMLDLSGCGQLTDVKALEGLDELASLKLFGTDLSGFVPASLATNWPMLRELTADSLATVPRELLSSSEPHGRNGDSCLRRMADWQADLETHGSEPMDEVKLFVLGNGRVGKTQVSRRLCGEAFEPAVPSTHGVVVRHFELPLAAKPPGQTAREVQLWDFGGQDLFLGTHSLFLDERALYLLLWHPAAESEAPVLDNGLWMPSHRLGYWLDYVKAVAGPQTLVIVSQAQCDEESQLVEPPVPADHGFGWLRRSACSAMLEEGLDRLLPELRAGAKLLAERHGETLIPRNWAALGGKLREMGKAQKVLALDGFDAMCREHGVSAPRTLLGYLHQSGQVFWRADVFGGAVILDQAWALEGVYALLHRQKVLPTLRRQGGLFTPELLSALLWDGEFDATEQAHFVSLMQACRVCFKVGDGQYIAADCLQERAAMASEEQAVWRGAEPDAEVRLRYPLLHGGLQRTVLCEMGEKAGPNAVYWRYGLCYHDAKARVTVRLSSEPGEDAGRRGAMVLQVSGPEASSHAGDLINALLGEVRLGQKPEVQWMKGQAVMDKADKAMGGNETEEKAALVNAAPLPSGVAATKKKPVVYVSYAWGGDSDATVDGLQAALAPWVEVHRDKDRLRNGDSIRHFEEEIGRGLCVIVVLSAKYMLSVDCMRELGFVWERAQRNAERFAERVVPVVLEDAGISRMTQRLDHVKHWRSEMTALEALVTEIGPVDCGQSTTRQLQDIRTFTVHLADALNALADRVMPRGCETLAAASYEPVLELIKRRLSLG</sequence>
<evidence type="ECO:0008006" key="7">
    <source>
        <dbReference type="Google" id="ProtNLM"/>
    </source>
</evidence>
<dbReference type="PANTHER" id="PTHR45752">
    <property type="entry name" value="LEUCINE-RICH REPEAT-CONTAINING"/>
    <property type="match status" value="1"/>
</dbReference>
<dbReference type="PANTHER" id="PTHR45752:SF187">
    <property type="entry name" value="LEUCINE-RICH REPEAT AND IQ DOMAIN-CONTAINING PROTEIN 4"/>
    <property type="match status" value="1"/>
</dbReference>
<evidence type="ECO:0000259" key="3">
    <source>
        <dbReference type="Pfam" id="PF13676"/>
    </source>
</evidence>
<dbReference type="InterPro" id="IPR035897">
    <property type="entry name" value="Toll_tir_struct_dom_sf"/>
</dbReference>
<dbReference type="Gene3D" id="3.40.50.10140">
    <property type="entry name" value="Toll/interleukin-1 receptor homology (TIR) domain"/>
    <property type="match status" value="1"/>
</dbReference>
<evidence type="ECO:0000313" key="6">
    <source>
        <dbReference type="Proteomes" id="UP001500279"/>
    </source>
</evidence>
<dbReference type="Gene3D" id="3.40.50.300">
    <property type="entry name" value="P-loop containing nucleotide triphosphate hydrolases"/>
    <property type="match status" value="1"/>
</dbReference>
<dbReference type="SUPFAM" id="SSF52540">
    <property type="entry name" value="P-loop containing nucleoside triphosphate hydrolases"/>
    <property type="match status" value="1"/>
</dbReference>
<feature type="domain" description="COR" evidence="4">
    <location>
        <begin position="865"/>
        <end position="1003"/>
    </location>
</feature>
<dbReference type="Gene3D" id="1.10.10.10">
    <property type="entry name" value="Winged helix-like DNA-binding domain superfamily/Winged helix DNA-binding domain"/>
    <property type="match status" value="1"/>
</dbReference>
<evidence type="ECO:0000259" key="4">
    <source>
        <dbReference type="Pfam" id="PF16095"/>
    </source>
</evidence>
<dbReference type="InterPro" id="IPR025875">
    <property type="entry name" value="Leu-rich_rpt_4"/>
</dbReference>
<dbReference type="InterPro" id="IPR050715">
    <property type="entry name" value="LRR-SigEffector_domain"/>
</dbReference>
<dbReference type="SMART" id="SM00367">
    <property type="entry name" value="LRR_CC"/>
    <property type="match status" value="12"/>
</dbReference>
<dbReference type="SUPFAM" id="SSF52058">
    <property type="entry name" value="L domain-like"/>
    <property type="match status" value="2"/>
</dbReference>
<evidence type="ECO:0000256" key="2">
    <source>
        <dbReference type="ARBA" id="ARBA00022737"/>
    </source>
</evidence>
<dbReference type="Gene3D" id="3.80.10.10">
    <property type="entry name" value="Ribonuclease Inhibitor"/>
    <property type="match status" value="2"/>
</dbReference>
<dbReference type="EMBL" id="BAAAEW010000033">
    <property type="protein sequence ID" value="GAA0762051.1"/>
    <property type="molecule type" value="Genomic_DNA"/>
</dbReference>
<dbReference type="RefSeq" id="WP_343996946.1">
    <property type="nucleotide sequence ID" value="NZ_BAAAEW010000033.1"/>
</dbReference>
<dbReference type="Pfam" id="PF12799">
    <property type="entry name" value="LRR_4"/>
    <property type="match status" value="2"/>
</dbReference>
<keyword evidence="1" id="KW-0433">Leucine-rich repeat</keyword>
<dbReference type="InterPro" id="IPR027417">
    <property type="entry name" value="P-loop_NTPase"/>
</dbReference>
<dbReference type="InterPro" id="IPR032171">
    <property type="entry name" value="COR-A"/>
</dbReference>
<feature type="domain" description="TIR" evidence="3">
    <location>
        <begin position="1165"/>
        <end position="1285"/>
    </location>
</feature>
<proteinExistence type="predicted"/>
<keyword evidence="2" id="KW-0677">Repeat</keyword>
<comment type="caution">
    <text evidence="5">The sequence shown here is derived from an EMBL/GenBank/DDBJ whole genome shotgun (WGS) entry which is preliminary data.</text>
</comment>
<evidence type="ECO:0000256" key="1">
    <source>
        <dbReference type="ARBA" id="ARBA00022614"/>
    </source>
</evidence>
<dbReference type="InterPro" id="IPR006553">
    <property type="entry name" value="Leu-rich_rpt_Cys-con_subtyp"/>
</dbReference>
<dbReference type="InterPro" id="IPR032675">
    <property type="entry name" value="LRR_dom_sf"/>
</dbReference>
<evidence type="ECO:0000313" key="5">
    <source>
        <dbReference type="EMBL" id="GAA0762051.1"/>
    </source>
</evidence>
<dbReference type="Pfam" id="PF13676">
    <property type="entry name" value="TIR_2"/>
    <property type="match status" value="1"/>
</dbReference>
<dbReference type="Proteomes" id="UP001500279">
    <property type="component" value="Unassembled WGS sequence"/>
</dbReference>
<protein>
    <recommendedName>
        <fullName evidence="7">TIR domain-containing protein</fullName>
    </recommendedName>
</protein>
<keyword evidence="6" id="KW-1185">Reference proteome</keyword>
<dbReference type="InterPro" id="IPR000157">
    <property type="entry name" value="TIR_dom"/>
</dbReference>
<organism evidence="5 6">
    <name type="scientific">Ideonella azotifigens</name>
    <dbReference type="NCBI Taxonomy" id="513160"/>
    <lineage>
        <taxon>Bacteria</taxon>
        <taxon>Pseudomonadati</taxon>
        <taxon>Pseudomonadota</taxon>
        <taxon>Betaproteobacteria</taxon>
        <taxon>Burkholderiales</taxon>
        <taxon>Sphaerotilaceae</taxon>
        <taxon>Ideonella</taxon>
    </lineage>
</organism>
<gene>
    <name evidence="5" type="ORF">GCM10009107_46110</name>
</gene>
<accession>A0ABN1KCB6</accession>
<name>A0ABN1KCB6_9BURK</name>
<dbReference type="Pfam" id="PF08477">
    <property type="entry name" value="Roc"/>
    <property type="match status" value="1"/>
</dbReference>
<reference evidence="5 6" key="1">
    <citation type="journal article" date="2019" name="Int. J. Syst. Evol. Microbiol.">
        <title>The Global Catalogue of Microorganisms (GCM) 10K type strain sequencing project: providing services to taxonomists for standard genome sequencing and annotation.</title>
        <authorList>
            <consortium name="The Broad Institute Genomics Platform"/>
            <consortium name="The Broad Institute Genome Sequencing Center for Infectious Disease"/>
            <person name="Wu L."/>
            <person name="Ma J."/>
        </authorList>
    </citation>
    <scope>NUCLEOTIDE SEQUENCE [LARGE SCALE GENOMIC DNA]</scope>
    <source>
        <strain evidence="5 6">JCM 15503</strain>
    </source>
</reference>
<dbReference type="InterPro" id="IPR036388">
    <property type="entry name" value="WH-like_DNA-bd_sf"/>
</dbReference>
<dbReference type="SUPFAM" id="SSF52200">
    <property type="entry name" value="Toll/Interleukin receptor TIR domain"/>
    <property type="match status" value="1"/>
</dbReference>
<dbReference type="Pfam" id="PF16095">
    <property type="entry name" value="COR-A"/>
    <property type="match status" value="1"/>
</dbReference>